<dbReference type="OrthoDB" id="9945628at2759"/>
<dbReference type="EMBL" id="SGJD01005157">
    <property type="protein sequence ID" value="KAB0390677.1"/>
    <property type="molecule type" value="Genomic_DNA"/>
</dbReference>
<evidence type="ECO:0000256" key="13">
    <source>
        <dbReference type="ARBA" id="ARBA00023136"/>
    </source>
</evidence>
<dbReference type="SUPFAM" id="SSF48726">
    <property type="entry name" value="Immunoglobulin"/>
    <property type="match status" value="4"/>
</dbReference>
<evidence type="ECO:0000256" key="19">
    <source>
        <dbReference type="ARBA" id="ARBA00047034"/>
    </source>
</evidence>
<evidence type="ECO:0000256" key="6">
    <source>
        <dbReference type="ARBA" id="ARBA00022692"/>
    </source>
</evidence>
<dbReference type="InterPro" id="IPR007110">
    <property type="entry name" value="Ig-like_dom"/>
</dbReference>
<evidence type="ECO:0000256" key="8">
    <source>
        <dbReference type="ARBA" id="ARBA00022737"/>
    </source>
</evidence>
<dbReference type="InterPro" id="IPR051116">
    <property type="entry name" value="Surface_Rcpt/Adhesion_Mol"/>
</dbReference>
<comment type="subunit">
    <text evidence="19">Homodimer. Interacts (via extracellular domain) with CD6 (via extracellular domain). Homodimerization and interaction with CD6 involve the same region and cannot occur simultaneously. The affinity for CD6 is much higher than the affinity for self-association. Interacts (via glycosylated extracellular domain) with LGALS1 and LGALS3. Interaction with LGALS1 or LGALS3 inhibits interaction with CD6.</text>
</comment>
<keyword evidence="6 20" id="KW-0812">Transmembrane</keyword>
<evidence type="ECO:0000256" key="4">
    <source>
        <dbReference type="ARBA" id="ARBA00015291"/>
    </source>
</evidence>
<comment type="subcellular location">
    <subcellularLocation>
        <location evidence="1">Cell membrane</location>
        <topology evidence="1">Single-pass type I membrane protein</topology>
    </subcellularLocation>
    <subcellularLocation>
        <location evidence="3">Cell projection</location>
        <location evidence="3">Axon</location>
    </subcellularLocation>
    <subcellularLocation>
        <location evidence="2">Cell projection</location>
        <location evidence="2">Dendrite</location>
    </subcellularLocation>
</comment>
<reference evidence="22 23" key="1">
    <citation type="journal article" date="2019" name="PLoS ONE">
        <title>Genomic analyses reveal an absence of contemporary introgressive admixture between fin whales and blue whales, despite known hybrids.</title>
        <authorList>
            <person name="Westbury M.V."/>
            <person name="Petersen B."/>
            <person name="Lorenzen E.D."/>
        </authorList>
    </citation>
    <scope>NUCLEOTIDE SEQUENCE [LARGE SCALE GENOMIC DNA]</scope>
    <source>
        <strain evidence="22">FinWhale-01</strain>
    </source>
</reference>
<comment type="caution">
    <text evidence="22">The sequence shown here is derived from an EMBL/GenBank/DDBJ whole genome shotgun (WGS) entry which is preliminary data.</text>
</comment>
<evidence type="ECO:0000256" key="18">
    <source>
        <dbReference type="ARBA" id="ARBA00030009"/>
    </source>
</evidence>
<dbReference type="Pfam" id="PF13927">
    <property type="entry name" value="Ig_3"/>
    <property type="match status" value="2"/>
</dbReference>
<keyword evidence="7" id="KW-0732">Signal</keyword>
<dbReference type="GO" id="GO:0030425">
    <property type="term" value="C:dendrite"/>
    <property type="evidence" value="ECO:0007669"/>
    <property type="project" value="UniProtKB-SubCell"/>
</dbReference>
<evidence type="ECO:0000256" key="12">
    <source>
        <dbReference type="ARBA" id="ARBA00023130"/>
    </source>
</evidence>
<dbReference type="Pfam" id="PF08205">
    <property type="entry name" value="C2-set_2"/>
    <property type="match status" value="1"/>
</dbReference>
<dbReference type="SMART" id="SM00409">
    <property type="entry name" value="IG"/>
    <property type="match status" value="3"/>
</dbReference>
<keyword evidence="12" id="KW-1064">Adaptive immunity</keyword>
<evidence type="ECO:0000313" key="22">
    <source>
        <dbReference type="EMBL" id="KAB0390677.1"/>
    </source>
</evidence>
<dbReference type="FunFam" id="2.60.40.10:FF:000351">
    <property type="entry name" value="CD166 antigen isoform X1"/>
    <property type="match status" value="1"/>
</dbReference>
<evidence type="ECO:0000256" key="15">
    <source>
        <dbReference type="ARBA" id="ARBA00023180"/>
    </source>
</evidence>
<keyword evidence="9" id="KW-0391">Immunity</keyword>
<dbReference type="InterPro" id="IPR036179">
    <property type="entry name" value="Ig-like_dom_sf"/>
</dbReference>
<evidence type="ECO:0000256" key="20">
    <source>
        <dbReference type="SAM" id="Phobius"/>
    </source>
</evidence>
<evidence type="ECO:0000256" key="11">
    <source>
        <dbReference type="ARBA" id="ARBA00022989"/>
    </source>
</evidence>
<accession>A0A643BRS0</accession>
<evidence type="ECO:0000256" key="14">
    <source>
        <dbReference type="ARBA" id="ARBA00023157"/>
    </source>
</evidence>
<feature type="domain" description="Ig-like" evidence="21">
    <location>
        <begin position="691"/>
        <end position="772"/>
    </location>
</feature>
<dbReference type="Gene3D" id="2.60.40.10">
    <property type="entry name" value="Immunoglobulins"/>
    <property type="match status" value="5"/>
</dbReference>
<dbReference type="InterPro" id="IPR013783">
    <property type="entry name" value="Ig-like_fold"/>
</dbReference>
<dbReference type="FunFam" id="2.60.40.10:FF:000472">
    <property type="entry name" value="CD166 antigen isoform X2"/>
    <property type="match status" value="1"/>
</dbReference>
<evidence type="ECO:0000256" key="17">
    <source>
        <dbReference type="ARBA" id="ARBA00023319"/>
    </source>
</evidence>
<keyword evidence="13 20" id="KW-0472">Membrane</keyword>
<evidence type="ECO:0000256" key="16">
    <source>
        <dbReference type="ARBA" id="ARBA00023273"/>
    </source>
</evidence>
<dbReference type="PANTHER" id="PTHR11973:SF2">
    <property type="entry name" value="CD166 ANTIGEN"/>
    <property type="match status" value="1"/>
</dbReference>
<feature type="domain" description="Ig-like" evidence="21">
    <location>
        <begin position="520"/>
        <end position="603"/>
    </location>
</feature>
<sequence>GAVCLGQAAARCVRTRERAGSAGPGRTPPPAARTLSVVPEEEEEYGIEGGLLLPSGLLPLDLRCCPSARRRIINEPRKLNSEMKATKLSYFDSNAEVIGIAKPAEDIQEKRLFPYRLEFSDHPNCENLPSLENPKELFQYICRTFDFYSPLKEDAISHFLKCQWETKCSSSNPYYITSSQSCFYRVSTTLSRAAAIRANLRLQTDFKGLQSKRKYECFLHPVSIAGKSTHEQAYPLEEGCGSMSVVGNACLKNTSISLTFAVLLRVLSWLILDIELSLQDSIHEFANTFKKTLCFVVITSLGWYTVNSAYGDTIVMPCRLSVPQNLMFGKWKYEKPDGSPVFIAFRSSTKKSVQYDDVPEYKDRLNLSENYTLSISNAKISDEKRFVCMLVTEDNVFEAPTVVKVFKQPSKPEIVSKAPFLETEKLKKLGECISKDSYPDGNITWYRNGKVLQPLEGAVVIIFKKQMDPVTQLYIMTSSLEYKTTKADIQMPFTCSVTYYGPSGQKTVYSEQAVFDIYYPTEQVTIQVLPSKNAIKEGDNITLKCLGNGNPPPEEFLFYLPGQPEGIRSSNTYTLADVRRNATGDYKCSLIDKKSMIASTAITVHYLDLSLNPSGEVTKQIGDALPVSCTISASRNATVVWMKDNIRLRSSPSFSSLHYQDAGNYVCETALQEVEGLKKRESLTLIVEGKPQIKMTKKTDPSGLSKTIICHVEGFPKPAIQWTITGSGSTEESPYINGRYYSKIIISPEENVTLTCTAENQLERTVNSLNVSAISIPEHDEADEISDENKEKVNDQAKLIVGIVVGLLLAALVAGVVYWLYMKKSNHIRQKHIAVPGRQPKEERKENAPLFYQSINNRGD</sequence>
<dbReference type="InterPro" id="IPR003599">
    <property type="entry name" value="Ig_sub"/>
</dbReference>
<keyword evidence="14" id="KW-1015">Disulfide bond</keyword>
<evidence type="ECO:0000256" key="3">
    <source>
        <dbReference type="ARBA" id="ARBA00004489"/>
    </source>
</evidence>
<feature type="non-terminal residue" evidence="22">
    <location>
        <position position="1"/>
    </location>
</feature>
<keyword evidence="11 20" id="KW-1133">Transmembrane helix</keyword>
<evidence type="ECO:0000256" key="2">
    <source>
        <dbReference type="ARBA" id="ARBA00004279"/>
    </source>
</evidence>
<dbReference type="GO" id="GO:0005886">
    <property type="term" value="C:plasma membrane"/>
    <property type="evidence" value="ECO:0007669"/>
    <property type="project" value="UniProtKB-SubCell"/>
</dbReference>
<proteinExistence type="predicted"/>
<evidence type="ECO:0000256" key="9">
    <source>
        <dbReference type="ARBA" id="ARBA00022859"/>
    </source>
</evidence>
<evidence type="ECO:0000259" key="21">
    <source>
        <dbReference type="PROSITE" id="PS50835"/>
    </source>
</evidence>
<dbReference type="FunFam" id="2.60.40.10:FF:000383">
    <property type="entry name" value="CD166 antigen isoform X1"/>
    <property type="match status" value="1"/>
</dbReference>
<keyword evidence="15" id="KW-0325">Glycoprotein</keyword>
<dbReference type="PROSITE" id="PS50835">
    <property type="entry name" value="IG_LIKE"/>
    <property type="match status" value="4"/>
</dbReference>
<evidence type="ECO:0000256" key="10">
    <source>
        <dbReference type="ARBA" id="ARBA00022889"/>
    </source>
</evidence>
<dbReference type="InterPro" id="IPR013162">
    <property type="entry name" value="CD80_C2-set"/>
</dbReference>
<gene>
    <name evidence="22" type="ORF">E2I00_012215</name>
</gene>
<dbReference type="PANTHER" id="PTHR11973">
    <property type="entry name" value="CELL SURFACE GLYCOPROTEIN MUC18-RELATED"/>
    <property type="match status" value="1"/>
</dbReference>
<evidence type="ECO:0000256" key="5">
    <source>
        <dbReference type="ARBA" id="ARBA00022475"/>
    </source>
</evidence>
<keyword evidence="16" id="KW-0966">Cell projection</keyword>
<evidence type="ECO:0000256" key="7">
    <source>
        <dbReference type="ARBA" id="ARBA00022729"/>
    </source>
</evidence>
<keyword evidence="8" id="KW-0677">Repeat</keyword>
<protein>
    <recommendedName>
        <fullName evidence="4">CD166 antigen</fullName>
    </recommendedName>
    <alternativeName>
        <fullName evidence="18">Activated leukocyte cell adhesion molecule</fullName>
    </alternativeName>
</protein>
<dbReference type="FunFam" id="2.60.40.10:FF:000384">
    <property type="entry name" value="CD166 antigen isoform X1"/>
    <property type="match status" value="1"/>
</dbReference>
<dbReference type="InterPro" id="IPR013106">
    <property type="entry name" value="Ig_V-set"/>
</dbReference>
<dbReference type="SMART" id="SM00406">
    <property type="entry name" value="IGv"/>
    <property type="match status" value="1"/>
</dbReference>
<dbReference type="GO" id="GO:0002250">
    <property type="term" value="P:adaptive immune response"/>
    <property type="evidence" value="ECO:0007669"/>
    <property type="project" value="UniProtKB-KW"/>
</dbReference>
<organism evidence="22 23">
    <name type="scientific">Balaenoptera physalus</name>
    <name type="common">Fin whale</name>
    <name type="synonym">Balaena physalus</name>
    <dbReference type="NCBI Taxonomy" id="9770"/>
    <lineage>
        <taxon>Eukaryota</taxon>
        <taxon>Metazoa</taxon>
        <taxon>Chordata</taxon>
        <taxon>Craniata</taxon>
        <taxon>Vertebrata</taxon>
        <taxon>Euteleostomi</taxon>
        <taxon>Mammalia</taxon>
        <taxon>Eutheria</taxon>
        <taxon>Laurasiatheria</taxon>
        <taxon>Artiodactyla</taxon>
        <taxon>Whippomorpha</taxon>
        <taxon>Cetacea</taxon>
        <taxon>Mysticeti</taxon>
        <taxon>Balaenopteridae</taxon>
        <taxon>Balaenoptera</taxon>
    </lineage>
</organism>
<dbReference type="GO" id="GO:0007155">
    <property type="term" value="P:cell adhesion"/>
    <property type="evidence" value="ECO:0007669"/>
    <property type="project" value="UniProtKB-KW"/>
</dbReference>
<dbReference type="Proteomes" id="UP000437017">
    <property type="component" value="Unassembled WGS sequence"/>
</dbReference>
<evidence type="ECO:0000256" key="1">
    <source>
        <dbReference type="ARBA" id="ARBA00004251"/>
    </source>
</evidence>
<keyword evidence="10" id="KW-0130">Cell adhesion</keyword>
<feature type="domain" description="Ig-like" evidence="21">
    <location>
        <begin position="400"/>
        <end position="509"/>
    </location>
</feature>
<dbReference type="AlphaFoldDB" id="A0A643BRS0"/>
<keyword evidence="5" id="KW-1003">Cell membrane</keyword>
<keyword evidence="23" id="KW-1185">Reference proteome</keyword>
<dbReference type="GO" id="GO:0030424">
    <property type="term" value="C:axon"/>
    <property type="evidence" value="ECO:0007669"/>
    <property type="project" value="UniProtKB-SubCell"/>
</dbReference>
<name>A0A643BRS0_BALPH</name>
<dbReference type="CDD" id="cd00096">
    <property type="entry name" value="Ig"/>
    <property type="match status" value="2"/>
</dbReference>
<evidence type="ECO:0000313" key="23">
    <source>
        <dbReference type="Proteomes" id="UP000437017"/>
    </source>
</evidence>
<feature type="domain" description="Ig-like" evidence="21">
    <location>
        <begin position="622"/>
        <end position="684"/>
    </location>
</feature>
<dbReference type="FunFam" id="2.60.40.10:FF:001428">
    <property type="entry name" value="CD166 antigen"/>
    <property type="match status" value="1"/>
</dbReference>
<feature type="transmembrane region" description="Helical" evidence="20">
    <location>
        <begin position="799"/>
        <end position="821"/>
    </location>
</feature>
<keyword evidence="17" id="KW-0393">Immunoglobulin domain</keyword>